<dbReference type="PROSITE" id="PS51257">
    <property type="entry name" value="PROKAR_LIPOPROTEIN"/>
    <property type="match status" value="1"/>
</dbReference>
<dbReference type="EMBL" id="RQPJ01000021">
    <property type="protein sequence ID" value="RTE52339.1"/>
    <property type="molecule type" value="Genomic_DNA"/>
</dbReference>
<gene>
    <name evidence="1" type="ORF">EHW67_19365</name>
</gene>
<comment type="caution">
    <text evidence="1">The sequence shown here is derived from an EMBL/GenBank/DDBJ whole genome shotgun (WGS) entry which is preliminary data.</text>
</comment>
<keyword evidence="2" id="KW-1185">Reference proteome</keyword>
<dbReference type="RefSeq" id="WP_126164025.1">
    <property type="nucleotide sequence ID" value="NZ_RQPJ01000021.1"/>
</dbReference>
<evidence type="ECO:0000313" key="2">
    <source>
        <dbReference type="Proteomes" id="UP000267585"/>
    </source>
</evidence>
<evidence type="ECO:0008006" key="3">
    <source>
        <dbReference type="Google" id="ProtNLM"/>
    </source>
</evidence>
<protein>
    <recommendedName>
        <fullName evidence="3">Lipocalin-like domain-containing protein</fullName>
    </recommendedName>
</protein>
<dbReference type="Proteomes" id="UP000267585">
    <property type="component" value="Unassembled WGS sequence"/>
</dbReference>
<proteinExistence type="predicted"/>
<dbReference type="AlphaFoldDB" id="A0A3S0CL90"/>
<dbReference type="OrthoDB" id="708275at2"/>
<sequence length="131" mass="14614">MKYLTYAFVFFFFGCGKDDETLPAVDNNLHGKWQLEATKISPGGIVEDWTLVSNGAIIEFRSNGSYSDTAKACGGSVNGIYSTDEGILSLRYVCNGNSMEANFRMNFSDDRLILANVGCIEECSYRYRKLE</sequence>
<name>A0A3S0CL90_9FLAO</name>
<reference evidence="1 2" key="1">
    <citation type="submission" date="2018-11" db="EMBL/GenBank/DDBJ databases">
        <title>Arenibacter aquaticus sp.nov., a marine bacterium isolated from surface seawater in the South China Sea.</title>
        <authorList>
            <person name="Guo J."/>
            <person name="Sun J."/>
        </authorList>
    </citation>
    <scope>NUCLEOTIDE SEQUENCE [LARGE SCALE GENOMIC DNA]</scope>
    <source>
        <strain evidence="1 2">GUO666</strain>
    </source>
</reference>
<evidence type="ECO:0000313" key="1">
    <source>
        <dbReference type="EMBL" id="RTE52339.1"/>
    </source>
</evidence>
<organism evidence="1 2">
    <name type="scientific">Arenibacter aquaticus</name>
    <dbReference type="NCBI Taxonomy" id="2489054"/>
    <lineage>
        <taxon>Bacteria</taxon>
        <taxon>Pseudomonadati</taxon>
        <taxon>Bacteroidota</taxon>
        <taxon>Flavobacteriia</taxon>
        <taxon>Flavobacteriales</taxon>
        <taxon>Flavobacteriaceae</taxon>
        <taxon>Arenibacter</taxon>
    </lineage>
</organism>
<accession>A0A3S0CL90</accession>